<evidence type="ECO:0000313" key="1">
    <source>
        <dbReference type="EMBL" id="TDD71446.1"/>
    </source>
</evidence>
<organism evidence="1 2">
    <name type="scientific">Actinomadura rubrisoli</name>
    <dbReference type="NCBI Taxonomy" id="2530368"/>
    <lineage>
        <taxon>Bacteria</taxon>
        <taxon>Bacillati</taxon>
        <taxon>Actinomycetota</taxon>
        <taxon>Actinomycetes</taxon>
        <taxon>Streptosporangiales</taxon>
        <taxon>Thermomonosporaceae</taxon>
        <taxon>Actinomadura</taxon>
    </lineage>
</organism>
<name>A0A4R5AJ12_9ACTN</name>
<dbReference type="EMBL" id="SMKU01000289">
    <property type="protein sequence ID" value="TDD71446.1"/>
    <property type="molecule type" value="Genomic_DNA"/>
</dbReference>
<protein>
    <submittedName>
        <fullName evidence="1">Uncharacterized protein</fullName>
    </submittedName>
</protein>
<gene>
    <name evidence="1" type="ORF">E1298_35830</name>
</gene>
<proteinExistence type="predicted"/>
<dbReference type="OrthoDB" id="3538051at2"/>
<keyword evidence="2" id="KW-1185">Reference proteome</keyword>
<dbReference type="AlphaFoldDB" id="A0A4R5AJ12"/>
<evidence type="ECO:0000313" key="2">
    <source>
        <dbReference type="Proteomes" id="UP000294513"/>
    </source>
</evidence>
<sequence length="106" mass="12092">MKRLFWLSVGAGAGVYATHRVKRRVERIARAWSPESVAARAVTSGHDAGRRLRHFASDVRTEMRAREEELREAVRMDQAPPGLDGSRPRRVLRARYTIIDDDKDGH</sequence>
<comment type="caution">
    <text evidence="1">The sequence shown here is derived from an EMBL/GenBank/DDBJ whole genome shotgun (WGS) entry which is preliminary data.</text>
</comment>
<accession>A0A4R5AJ12</accession>
<dbReference type="Proteomes" id="UP000294513">
    <property type="component" value="Unassembled WGS sequence"/>
</dbReference>
<reference evidence="1 2" key="1">
    <citation type="submission" date="2019-03" db="EMBL/GenBank/DDBJ databases">
        <title>Draft genome sequences of novel Actinobacteria.</title>
        <authorList>
            <person name="Sahin N."/>
            <person name="Ay H."/>
            <person name="Saygin H."/>
        </authorList>
    </citation>
    <scope>NUCLEOTIDE SEQUENCE [LARGE SCALE GENOMIC DNA]</scope>
    <source>
        <strain evidence="1 2">H3C3</strain>
    </source>
</reference>
<dbReference type="RefSeq" id="WP_131901326.1">
    <property type="nucleotide sequence ID" value="NZ_SMKU01000289.1"/>
</dbReference>